<keyword evidence="4 12" id="KW-0378">Hydrolase</keyword>
<dbReference type="PANTHER" id="PTHR32092">
    <property type="entry name" value="6-PHOSPHO-BETA-GLUCOSIDASE-RELATED"/>
    <property type="match status" value="1"/>
</dbReference>
<keyword evidence="10" id="KW-0533">Nickel</keyword>
<dbReference type="Proteomes" id="UP000199302">
    <property type="component" value="Unassembled WGS sequence"/>
</dbReference>
<evidence type="ECO:0000256" key="6">
    <source>
        <dbReference type="ARBA" id="ARBA00023211"/>
    </source>
</evidence>
<name>A0A1I6EPV9_9RHOB</name>
<evidence type="ECO:0000256" key="3">
    <source>
        <dbReference type="ARBA" id="ARBA00022723"/>
    </source>
</evidence>
<dbReference type="PANTHER" id="PTHR32092:SF2">
    <property type="entry name" value="ALPHA-GALACTURONIDASE"/>
    <property type="match status" value="1"/>
</dbReference>
<dbReference type="Pfam" id="PF11975">
    <property type="entry name" value="Glyco_hydro_4C"/>
    <property type="match status" value="1"/>
</dbReference>
<dbReference type="EMBL" id="FOYI01000017">
    <property type="protein sequence ID" value="SFR19621.1"/>
    <property type="molecule type" value="Genomic_DNA"/>
</dbReference>
<dbReference type="SUPFAM" id="SSF51735">
    <property type="entry name" value="NAD(P)-binding Rossmann-fold domains"/>
    <property type="match status" value="1"/>
</dbReference>
<dbReference type="PRINTS" id="PR00732">
    <property type="entry name" value="GLHYDRLASE4"/>
</dbReference>
<evidence type="ECO:0000313" key="15">
    <source>
        <dbReference type="Proteomes" id="UP000199302"/>
    </source>
</evidence>
<evidence type="ECO:0000256" key="7">
    <source>
        <dbReference type="ARBA" id="ARBA00023277"/>
    </source>
</evidence>
<evidence type="ECO:0000256" key="11">
    <source>
        <dbReference type="PIRSR" id="PIRSR601088-4"/>
    </source>
</evidence>
<dbReference type="InterPro" id="IPR053715">
    <property type="entry name" value="GH4_Enzyme_sf"/>
</dbReference>
<gene>
    <name evidence="14" type="ORF">SAMN04515673_11731</name>
</gene>
<feature type="binding site" evidence="10">
    <location>
        <position position="195"/>
    </location>
    <ligand>
        <name>Mn(2+)</name>
        <dbReference type="ChEBI" id="CHEBI:29035"/>
    </ligand>
</feature>
<keyword evidence="10" id="KW-0408">Iron</keyword>
<dbReference type="AlphaFoldDB" id="A0A1I6EPV9"/>
<evidence type="ECO:0000259" key="13">
    <source>
        <dbReference type="Pfam" id="PF11975"/>
    </source>
</evidence>
<feature type="binding site" evidence="10">
    <location>
        <position position="158"/>
    </location>
    <ligand>
        <name>Mn(2+)</name>
        <dbReference type="ChEBI" id="CHEBI:29035"/>
    </ligand>
</feature>
<comment type="cofactor">
    <cofactor evidence="1">
        <name>Mn(2+)</name>
        <dbReference type="ChEBI" id="CHEBI:29035"/>
    </cofactor>
</comment>
<dbReference type="GO" id="GO:0005975">
    <property type="term" value="P:carbohydrate metabolic process"/>
    <property type="evidence" value="ECO:0007669"/>
    <property type="project" value="InterPro"/>
</dbReference>
<evidence type="ECO:0000256" key="12">
    <source>
        <dbReference type="RuleBase" id="RU361152"/>
    </source>
</evidence>
<dbReference type="Gene3D" id="3.90.1820.10">
    <property type="entry name" value="AglA-like glucosidase"/>
    <property type="match status" value="1"/>
</dbReference>
<keyword evidence="3 10" id="KW-0479">Metal-binding</keyword>
<dbReference type="STRING" id="871652.SAMN04515673_11731"/>
<feature type="site" description="Increases basicity of active site Tyr" evidence="11">
    <location>
        <position position="98"/>
    </location>
</feature>
<reference evidence="14 15" key="1">
    <citation type="submission" date="2016-10" db="EMBL/GenBank/DDBJ databases">
        <authorList>
            <person name="de Groot N.N."/>
        </authorList>
    </citation>
    <scope>NUCLEOTIDE SEQUENCE [LARGE SCALE GENOMIC DNA]</scope>
    <source>
        <strain evidence="15">KMM 9023,NRIC 0796,JCM 17311,KCTC 23692</strain>
    </source>
</reference>
<evidence type="ECO:0000256" key="5">
    <source>
        <dbReference type="ARBA" id="ARBA00023027"/>
    </source>
</evidence>
<evidence type="ECO:0000256" key="1">
    <source>
        <dbReference type="ARBA" id="ARBA00001936"/>
    </source>
</evidence>
<keyword evidence="5 12" id="KW-0520">NAD</keyword>
<dbReference type="GO" id="GO:0016616">
    <property type="term" value="F:oxidoreductase activity, acting on the CH-OH group of donors, NAD or NADP as acceptor"/>
    <property type="evidence" value="ECO:0007669"/>
    <property type="project" value="InterPro"/>
</dbReference>
<dbReference type="GO" id="GO:0004553">
    <property type="term" value="F:hydrolase activity, hydrolyzing O-glycosyl compounds"/>
    <property type="evidence" value="ECO:0007669"/>
    <property type="project" value="InterPro"/>
</dbReference>
<dbReference type="InterPro" id="IPR001088">
    <property type="entry name" value="Glyco_hydro_4"/>
</dbReference>
<organism evidence="14 15">
    <name type="scientific">Poseidonocella sedimentorum</name>
    <dbReference type="NCBI Taxonomy" id="871652"/>
    <lineage>
        <taxon>Bacteria</taxon>
        <taxon>Pseudomonadati</taxon>
        <taxon>Pseudomonadota</taxon>
        <taxon>Alphaproteobacteria</taxon>
        <taxon>Rhodobacterales</taxon>
        <taxon>Roseobacteraceae</taxon>
        <taxon>Poseidonocella</taxon>
    </lineage>
</organism>
<keyword evidence="10" id="KW-0170">Cobalt</keyword>
<evidence type="ECO:0000256" key="2">
    <source>
        <dbReference type="ARBA" id="ARBA00010141"/>
    </source>
</evidence>
<keyword evidence="15" id="KW-1185">Reference proteome</keyword>
<accession>A0A1I6EPV9</accession>
<dbReference type="SUPFAM" id="SSF56327">
    <property type="entry name" value="LDH C-terminal domain-like"/>
    <property type="match status" value="1"/>
</dbReference>
<dbReference type="InterPro" id="IPR022616">
    <property type="entry name" value="Glyco_hydro_4_C"/>
</dbReference>
<comment type="cofactor">
    <cofactor evidence="12">
        <name>NAD(+)</name>
        <dbReference type="ChEBI" id="CHEBI:57540"/>
    </cofactor>
    <text evidence="12">Binds 1 NAD(+) per subunit.</text>
</comment>
<evidence type="ECO:0000313" key="14">
    <source>
        <dbReference type="EMBL" id="SFR19621.1"/>
    </source>
</evidence>
<evidence type="ECO:0000256" key="9">
    <source>
        <dbReference type="PIRSR" id="PIRSR601088-2"/>
    </source>
</evidence>
<feature type="binding site" evidence="9">
    <location>
        <position position="136"/>
    </location>
    <ligand>
        <name>substrate</name>
    </ligand>
</feature>
<dbReference type="GO" id="GO:0046872">
    <property type="term" value="F:metal ion binding"/>
    <property type="evidence" value="ECO:0007669"/>
    <property type="project" value="UniProtKB-KW"/>
</dbReference>
<keyword evidence="7" id="KW-0119">Carbohydrate metabolism</keyword>
<feature type="domain" description="Glycosyl hydrolase family 4 C-terminal" evidence="13">
    <location>
        <begin position="190"/>
        <end position="414"/>
    </location>
</feature>
<keyword evidence="6 10" id="KW-0464">Manganese</keyword>
<evidence type="ECO:0000256" key="4">
    <source>
        <dbReference type="ARBA" id="ARBA00022801"/>
    </source>
</evidence>
<keyword evidence="8 12" id="KW-0326">Glycosidase</keyword>
<comment type="similarity">
    <text evidence="2 12">Belongs to the glycosyl hydrolase 4 family.</text>
</comment>
<protein>
    <submittedName>
        <fullName evidence="14">Alpha-galactosidase</fullName>
    </submittedName>
</protein>
<proteinExistence type="inferred from homology"/>
<dbReference type="InterPro" id="IPR036291">
    <property type="entry name" value="NAD(P)-bd_dom_sf"/>
</dbReference>
<dbReference type="InterPro" id="IPR015955">
    <property type="entry name" value="Lactate_DH/Glyco_Ohase_4_C"/>
</dbReference>
<dbReference type="Pfam" id="PF02056">
    <property type="entry name" value="Glyco_hydro_4"/>
    <property type="match status" value="1"/>
</dbReference>
<evidence type="ECO:0000256" key="10">
    <source>
        <dbReference type="PIRSR" id="PIRSR601088-3"/>
    </source>
</evidence>
<evidence type="ECO:0000256" key="8">
    <source>
        <dbReference type="ARBA" id="ARBA00023295"/>
    </source>
</evidence>
<sequence>MNWAHTLMADLAYDTRLAADVRLYDLDAPAATRNAEIGARHAATSRGVPARYSAAASLPEALEGADVVVISILPGAFEDMAKDIDIPAEYGIGQSVGDSVGPGGFFRALRAIPMLAEIGRAIRDHAPRALTCNLTNPMSVLTGALYAAHPEIRAWGECHEVTKIRKQVAWIANREAGDDRYSHRDVAVNVLGINHFTFVDRITLEGRDMMPAYRAFAEAHAESGWSQSEPGADAEHERYFGTRNLVAFDLLRRFGIPGAAGDRHLAEFLPMADYLADPDRWGFSLTPVDYRIRDRAAKQARAEEMRVGDVAPKIRRSDEALVDQIAALMGGAPFVSNVNLPNRGQIAGLPEGAIVESNAVFHGGGIEPVLAGRLPEPLSALVSDHAQRQSALLRAVMTGRGEALYDLFRSDPQVRALQPGQARAMFDRMRAATEGLIPEALKEAM</sequence>